<dbReference type="Proteomes" id="UP000435138">
    <property type="component" value="Unassembled WGS sequence"/>
</dbReference>
<evidence type="ECO:0000256" key="4">
    <source>
        <dbReference type="ARBA" id="ARBA00023163"/>
    </source>
</evidence>
<dbReference type="Pfam" id="PF08281">
    <property type="entry name" value="Sigma70_r4_2"/>
    <property type="match status" value="1"/>
</dbReference>
<dbReference type="SUPFAM" id="SSF88946">
    <property type="entry name" value="Sigma2 domain of RNA polymerase sigma factors"/>
    <property type="match status" value="1"/>
</dbReference>
<feature type="domain" description="RNA polymerase sigma-70 region 2" evidence="5">
    <location>
        <begin position="12"/>
        <end position="76"/>
    </location>
</feature>
<comment type="similarity">
    <text evidence="1">Belongs to the sigma-70 factor family. ECF subfamily.</text>
</comment>
<evidence type="ECO:0000259" key="6">
    <source>
        <dbReference type="Pfam" id="PF08281"/>
    </source>
</evidence>
<dbReference type="AlphaFoldDB" id="A0A6A8AJY2"/>
<gene>
    <name evidence="7" type="ORF">GAO09_23690</name>
</gene>
<dbReference type="InterPro" id="IPR007627">
    <property type="entry name" value="RNA_pol_sigma70_r2"/>
</dbReference>
<proteinExistence type="inferred from homology"/>
<dbReference type="InterPro" id="IPR036388">
    <property type="entry name" value="WH-like_DNA-bd_sf"/>
</dbReference>
<evidence type="ECO:0000313" key="7">
    <source>
        <dbReference type="EMBL" id="MQY49041.1"/>
    </source>
</evidence>
<name>A0A6A8AJY2_9HYPH</name>
<dbReference type="Gene3D" id="1.10.1740.10">
    <property type="match status" value="1"/>
</dbReference>
<comment type="caution">
    <text evidence="7">The sequence shown here is derived from an EMBL/GenBank/DDBJ whole genome shotgun (WGS) entry which is preliminary data.</text>
</comment>
<protein>
    <submittedName>
        <fullName evidence="7">Sigma-70 family RNA polymerase sigma factor</fullName>
    </submittedName>
</protein>
<reference evidence="7 8" key="1">
    <citation type="submission" date="2019-11" db="EMBL/GenBank/DDBJ databases">
        <title>Genome analysis of Rhizobacterium cereale a novel genus and species isolated from maize roots in North Spain.</title>
        <authorList>
            <person name="Menendez E."/>
            <person name="Flores-Felix J.D."/>
            <person name="Ramirez-Bahena M.-H."/>
            <person name="Igual J.M."/>
            <person name="Garcia-Fraile P."/>
            <person name="Peix A."/>
            <person name="Velazquez E."/>
        </authorList>
    </citation>
    <scope>NUCLEOTIDE SEQUENCE [LARGE SCALE GENOMIC DNA]</scope>
    <source>
        <strain evidence="7 8">RZME27</strain>
    </source>
</reference>
<dbReference type="InterPro" id="IPR014284">
    <property type="entry name" value="RNA_pol_sigma-70_dom"/>
</dbReference>
<evidence type="ECO:0000256" key="1">
    <source>
        <dbReference type="ARBA" id="ARBA00010641"/>
    </source>
</evidence>
<dbReference type="GO" id="GO:0016987">
    <property type="term" value="F:sigma factor activity"/>
    <property type="evidence" value="ECO:0007669"/>
    <property type="project" value="UniProtKB-KW"/>
</dbReference>
<organism evidence="7 8">
    <name type="scientific">Endobacterium cereale</name>
    <dbReference type="NCBI Taxonomy" id="2663029"/>
    <lineage>
        <taxon>Bacteria</taxon>
        <taxon>Pseudomonadati</taxon>
        <taxon>Pseudomonadota</taxon>
        <taxon>Alphaproteobacteria</taxon>
        <taxon>Hyphomicrobiales</taxon>
        <taxon>Rhizobiaceae</taxon>
        <taxon>Endobacterium</taxon>
    </lineage>
</organism>
<sequence>MATNGDDLLGVFLRHRPKLLSYFSARSLSREESEDLVQEAWIKLARNRDAAFAAPMPYLMRIARSLAIDFGRGRKRALTTTEINDLLQVGDERATPEKASEDRDQLLVLHRIIQELPRRQQRMLVASRIENRRHADIASDFGVSVRTVEMEIRKAVFYCDQRLTDINQL</sequence>
<dbReference type="InterPro" id="IPR039425">
    <property type="entry name" value="RNA_pol_sigma-70-like"/>
</dbReference>
<keyword evidence="8" id="KW-1185">Reference proteome</keyword>
<keyword evidence="2" id="KW-0805">Transcription regulation</keyword>
<keyword evidence="4" id="KW-0804">Transcription</keyword>
<accession>A0A6A8AJY2</accession>
<dbReference type="Pfam" id="PF04542">
    <property type="entry name" value="Sigma70_r2"/>
    <property type="match status" value="1"/>
</dbReference>
<dbReference type="GO" id="GO:0006352">
    <property type="term" value="P:DNA-templated transcription initiation"/>
    <property type="evidence" value="ECO:0007669"/>
    <property type="project" value="InterPro"/>
</dbReference>
<evidence type="ECO:0000313" key="8">
    <source>
        <dbReference type="Proteomes" id="UP000435138"/>
    </source>
</evidence>
<dbReference type="InterPro" id="IPR013325">
    <property type="entry name" value="RNA_pol_sigma_r2"/>
</dbReference>
<dbReference type="GO" id="GO:0003677">
    <property type="term" value="F:DNA binding"/>
    <property type="evidence" value="ECO:0007669"/>
    <property type="project" value="InterPro"/>
</dbReference>
<dbReference type="EMBL" id="WIXI01000050">
    <property type="protein sequence ID" value="MQY49041.1"/>
    <property type="molecule type" value="Genomic_DNA"/>
</dbReference>
<feature type="domain" description="RNA polymerase sigma factor 70 region 4 type 2" evidence="6">
    <location>
        <begin position="108"/>
        <end position="155"/>
    </location>
</feature>
<dbReference type="SUPFAM" id="SSF88659">
    <property type="entry name" value="Sigma3 and sigma4 domains of RNA polymerase sigma factors"/>
    <property type="match status" value="1"/>
</dbReference>
<dbReference type="Gene3D" id="1.10.10.10">
    <property type="entry name" value="Winged helix-like DNA-binding domain superfamily/Winged helix DNA-binding domain"/>
    <property type="match status" value="1"/>
</dbReference>
<dbReference type="InterPro" id="IPR013249">
    <property type="entry name" value="RNA_pol_sigma70_r4_t2"/>
</dbReference>
<evidence type="ECO:0000259" key="5">
    <source>
        <dbReference type="Pfam" id="PF04542"/>
    </source>
</evidence>
<keyword evidence="3" id="KW-0731">Sigma factor</keyword>
<dbReference type="RefSeq" id="WP_153358405.1">
    <property type="nucleotide sequence ID" value="NZ_JAYKOO010000008.1"/>
</dbReference>
<dbReference type="NCBIfam" id="TIGR02937">
    <property type="entry name" value="sigma70-ECF"/>
    <property type="match status" value="1"/>
</dbReference>
<dbReference type="PANTHER" id="PTHR43133:SF63">
    <property type="entry name" value="RNA POLYMERASE SIGMA FACTOR FECI-RELATED"/>
    <property type="match status" value="1"/>
</dbReference>
<dbReference type="PANTHER" id="PTHR43133">
    <property type="entry name" value="RNA POLYMERASE ECF-TYPE SIGMA FACTO"/>
    <property type="match status" value="1"/>
</dbReference>
<evidence type="ECO:0000256" key="2">
    <source>
        <dbReference type="ARBA" id="ARBA00023015"/>
    </source>
</evidence>
<dbReference type="InterPro" id="IPR013324">
    <property type="entry name" value="RNA_pol_sigma_r3/r4-like"/>
</dbReference>
<evidence type="ECO:0000256" key="3">
    <source>
        <dbReference type="ARBA" id="ARBA00023082"/>
    </source>
</evidence>